<keyword evidence="6" id="KW-0482">Metalloprotease</keyword>
<evidence type="ECO:0000313" key="9">
    <source>
        <dbReference type="EMBL" id="MDQ7917680.1"/>
    </source>
</evidence>
<keyword evidence="4" id="KW-0378">Hydrolase</keyword>
<dbReference type="EMBL" id="JAVHUL010000020">
    <property type="protein sequence ID" value="MDQ7917680.1"/>
    <property type="molecule type" value="Genomic_DNA"/>
</dbReference>
<evidence type="ECO:0000256" key="4">
    <source>
        <dbReference type="ARBA" id="ARBA00022801"/>
    </source>
</evidence>
<dbReference type="PANTHER" id="PTHR11705:SF143">
    <property type="entry name" value="SLL0236 PROTEIN"/>
    <property type="match status" value="1"/>
</dbReference>
<evidence type="ECO:0000256" key="5">
    <source>
        <dbReference type="ARBA" id="ARBA00022833"/>
    </source>
</evidence>
<dbReference type="Proteomes" id="UP001230915">
    <property type="component" value="Unassembled WGS sequence"/>
</dbReference>
<keyword evidence="3" id="KW-0645">Protease</keyword>
<keyword evidence="5" id="KW-0862">Zinc</keyword>
<evidence type="ECO:0000256" key="6">
    <source>
        <dbReference type="ARBA" id="ARBA00023049"/>
    </source>
</evidence>
<dbReference type="InterPro" id="IPR000834">
    <property type="entry name" value="Peptidase_M14"/>
</dbReference>
<reference evidence="9 10" key="1">
    <citation type="submission" date="2023-08" db="EMBL/GenBank/DDBJ databases">
        <title>Mesonia sp. MT50, isolated from deep-sea sediment of the Mariana Trench.</title>
        <authorList>
            <person name="Fu H."/>
        </authorList>
    </citation>
    <scope>NUCLEOTIDE SEQUENCE [LARGE SCALE GENOMIC DNA]</scope>
    <source>
        <strain evidence="9 10">MT50</strain>
    </source>
</reference>
<evidence type="ECO:0000256" key="7">
    <source>
        <dbReference type="PROSITE-ProRule" id="PRU01379"/>
    </source>
</evidence>
<evidence type="ECO:0000259" key="8">
    <source>
        <dbReference type="PROSITE" id="PS52035"/>
    </source>
</evidence>
<feature type="domain" description="Peptidase M14" evidence="8">
    <location>
        <begin position="12"/>
        <end position="330"/>
    </location>
</feature>
<gene>
    <name evidence="9" type="ORF">RBU60_08840</name>
</gene>
<name>A0ABU1A231_9FLAO</name>
<protein>
    <submittedName>
        <fullName evidence="9">M14 family zinc carboxypeptidase</fullName>
    </submittedName>
</protein>
<keyword evidence="10" id="KW-1185">Reference proteome</keyword>
<keyword evidence="9" id="KW-0121">Carboxypeptidase</keyword>
<comment type="similarity">
    <text evidence="2 7">Belongs to the peptidase M14 family.</text>
</comment>
<dbReference type="Pfam" id="PF00246">
    <property type="entry name" value="Peptidase_M14"/>
    <property type="match status" value="1"/>
</dbReference>
<dbReference type="PROSITE" id="PS52035">
    <property type="entry name" value="PEPTIDASE_M14"/>
    <property type="match status" value="1"/>
</dbReference>
<dbReference type="PANTHER" id="PTHR11705">
    <property type="entry name" value="PROTEASE FAMILY M14 CARBOXYPEPTIDASE A,B"/>
    <property type="match status" value="1"/>
</dbReference>
<proteinExistence type="inferred from homology"/>
<dbReference type="RefSeq" id="WP_308864490.1">
    <property type="nucleotide sequence ID" value="NZ_JAVHUL010000020.1"/>
</dbReference>
<comment type="caution">
    <text evidence="9">The sequence shown here is derived from an EMBL/GenBank/DDBJ whole genome shotgun (WGS) entry which is preliminary data.</text>
</comment>
<comment type="cofactor">
    <cofactor evidence="1">
        <name>Zn(2+)</name>
        <dbReference type="ChEBI" id="CHEBI:29105"/>
    </cofactor>
</comment>
<accession>A0ABU1A231</accession>
<comment type="caution">
    <text evidence="7">Lacks conserved residue(s) required for the propagation of feature annotation.</text>
</comment>
<dbReference type="SUPFAM" id="SSF53187">
    <property type="entry name" value="Zn-dependent exopeptidases"/>
    <property type="match status" value="1"/>
</dbReference>
<dbReference type="GO" id="GO:0004180">
    <property type="term" value="F:carboxypeptidase activity"/>
    <property type="evidence" value="ECO:0007669"/>
    <property type="project" value="UniProtKB-KW"/>
</dbReference>
<evidence type="ECO:0000256" key="3">
    <source>
        <dbReference type="ARBA" id="ARBA00022670"/>
    </source>
</evidence>
<evidence type="ECO:0000313" key="10">
    <source>
        <dbReference type="Proteomes" id="UP001230915"/>
    </source>
</evidence>
<sequence>MEEERLLDLAAQYKNESFFGRYIPLEEVEKFIADFPSTQKSVLGESVLGLPIHQLNFGEGSIKVLMWSQMHGNETTTTKALIDFIGFLQSDSAEAKEILSKISFRFILMLNPDGAKKYTRKNANDVDLNRDAQRCSQPESKVFKKLYTEFQPDYCFNLHDQRTLFGVGEPAKPATVSFLAPAFNEDRDVDESRITAMQLIVYMNMSLQKIIPNQVGRYDDGFNLNCVGDTLQNLGIPTVLFEAGHFKGDYNREETRKLILIALIKSTWGLSTKTYKNTDYQEYFKIPENKKCFYDVILRNAEKRDADLAIQYKETLIDNKISFVPFLETLGNLEAYMGHQEMDVSGKKLLLNRQENLSEIAEIQEISLDGKECLVNLTKA</sequence>
<evidence type="ECO:0000256" key="1">
    <source>
        <dbReference type="ARBA" id="ARBA00001947"/>
    </source>
</evidence>
<organism evidence="9 10">
    <name type="scientific">Mesonia profundi</name>
    <dbReference type="NCBI Taxonomy" id="3070998"/>
    <lineage>
        <taxon>Bacteria</taxon>
        <taxon>Pseudomonadati</taxon>
        <taxon>Bacteroidota</taxon>
        <taxon>Flavobacteriia</taxon>
        <taxon>Flavobacteriales</taxon>
        <taxon>Flavobacteriaceae</taxon>
        <taxon>Mesonia</taxon>
    </lineage>
</organism>
<evidence type="ECO:0000256" key="2">
    <source>
        <dbReference type="ARBA" id="ARBA00005988"/>
    </source>
</evidence>
<dbReference type="Gene3D" id="3.40.630.10">
    <property type="entry name" value="Zn peptidases"/>
    <property type="match status" value="1"/>
</dbReference>